<evidence type="ECO:0000256" key="1">
    <source>
        <dbReference type="SAM" id="Phobius"/>
    </source>
</evidence>
<dbReference type="PANTHER" id="PTHR35302">
    <property type="match status" value="1"/>
</dbReference>
<sequence>MITTILSSTLLLTILLAIGLFFFIRASVKDRTQVMKLMSTESTDSLLAQLQQYFRQRSYKVVALDATQNQVTFAGFVRPSWFLAIFLTFLAAIGILCLVLVLSFLFPQIGLLFLGLELLSPVAGIFYWQKAGRQEQVSLKLESAAAENTQETENLITVTGHRDELSVLQATLGWQQVP</sequence>
<comment type="caution">
    <text evidence="2">The sequence shown here is derived from an EMBL/GenBank/DDBJ whole genome shotgun (WGS) entry which is preliminary data.</text>
</comment>
<name>A0ABV4WCU4_9CYAN</name>
<dbReference type="Proteomes" id="UP001576780">
    <property type="component" value="Unassembled WGS sequence"/>
</dbReference>
<accession>A0ABV4WCU4</accession>
<keyword evidence="3" id="KW-1185">Reference proteome</keyword>
<dbReference type="InterPro" id="IPR021919">
    <property type="entry name" value="CCB1"/>
</dbReference>
<feature type="transmembrane region" description="Helical" evidence="1">
    <location>
        <begin position="81"/>
        <end position="103"/>
    </location>
</feature>
<organism evidence="2 3">
    <name type="scientific">Floridaenema evergladense BLCC-F167</name>
    <dbReference type="NCBI Taxonomy" id="3153639"/>
    <lineage>
        <taxon>Bacteria</taxon>
        <taxon>Bacillati</taxon>
        <taxon>Cyanobacteriota</taxon>
        <taxon>Cyanophyceae</taxon>
        <taxon>Oscillatoriophycideae</taxon>
        <taxon>Aerosakkonematales</taxon>
        <taxon>Aerosakkonemataceae</taxon>
        <taxon>Floridanema</taxon>
        <taxon>Floridanema evergladense</taxon>
    </lineage>
</organism>
<keyword evidence="1" id="KW-0472">Membrane</keyword>
<proteinExistence type="predicted"/>
<feature type="transmembrane region" description="Helical" evidence="1">
    <location>
        <begin position="109"/>
        <end position="128"/>
    </location>
</feature>
<keyword evidence="1" id="KW-0812">Transmembrane</keyword>
<gene>
    <name evidence="2" type="ORF">ACE1CA_00025</name>
</gene>
<dbReference type="PANTHER" id="PTHR35302:SF1">
    <property type="entry name" value="PROTEIN COFACTOR ASSEMBLY OF COMPLEX C SUBUNIT B CCB1, CHLOROPLASTIC"/>
    <property type="match status" value="1"/>
</dbReference>
<dbReference type="EMBL" id="JBHFNT010000002">
    <property type="protein sequence ID" value="MFB2832897.1"/>
    <property type="molecule type" value="Genomic_DNA"/>
</dbReference>
<evidence type="ECO:0000313" key="3">
    <source>
        <dbReference type="Proteomes" id="UP001576780"/>
    </source>
</evidence>
<dbReference type="RefSeq" id="WP_413275374.1">
    <property type="nucleotide sequence ID" value="NZ_JBHFNT010000002.1"/>
</dbReference>
<reference evidence="2 3" key="1">
    <citation type="submission" date="2024-09" db="EMBL/GenBank/DDBJ databases">
        <title>Floridaenema gen nov. (Aerosakkonemataceae, Aerosakkonematales ord. nov., Cyanobacteria) from benthic tropical and subtropical fresh waters, with the description of four new species.</title>
        <authorList>
            <person name="Moretto J.A."/>
            <person name="Berthold D.E."/>
            <person name="Lefler F.W."/>
            <person name="Huang I.-S."/>
            <person name="Laughinghouse H. IV."/>
        </authorList>
    </citation>
    <scope>NUCLEOTIDE SEQUENCE [LARGE SCALE GENOMIC DNA]</scope>
    <source>
        <strain evidence="2 3">BLCC-F167</strain>
    </source>
</reference>
<evidence type="ECO:0000313" key="2">
    <source>
        <dbReference type="EMBL" id="MFB2832897.1"/>
    </source>
</evidence>
<feature type="transmembrane region" description="Helical" evidence="1">
    <location>
        <begin position="6"/>
        <end position="28"/>
    </location>
</feature>
<dbReference type="Pfam" id="PF12046">
    <property type="entry name" value="CCB1"/>
    <property type="match status" value="1"/>
</dbReference>
<protein>
    <submittedName>
        <fullName evidence="2">Cofactor assembly of complex C subunit B</fullName>
    </submittedName>
</protein>
<keyword evidence="1" id="KW-1133">Transmembrane helix</keyword>